<dbReference type="Proteomes" id="UP000598820">
    <property type="component" value="Unassembled WGS sequence"/>
</dbReference>
<keyword evidence="1" id="KW-0805">Transcription regulation</keyword>
<dbReference type="GO" id="GO:0043565">
    <property type="term" value="F:sequence-specific DNA binding"/>
    <property type="evidence" value="ECO:0007669"/>
    <property type="project" value="InterPro"/>
</dbReference>
<keyword evidence="6" id="KW-1185">Reference proteome</keyword>
<dbReference type="GO" id="GO:0003700">
    <property type="term" value="F:DNA-binding transcription factor activity"/>
    <property type="evidence" value="ECO:0007669"/>
    <property type="project" value="InterPro"/>
</dbReference>
<dbReference type="Gene3D" id="1.10.10.60">
    <property type="entry name" value="Homeodomain-like"/>
    <property type="match status" value="1"/>
</dbReference>
<organism evidence="5 6">
    <name type="scientific">Spirosoma profusum</name>
    <dbReference type="NCBI Taxonomy" id="2771354"/>
    <lineage>
        <taxon>Bacteria</taxon>
        <taxon>Pseudomonadati</taxon>
        <taxon>Bacteroidota</taxon>
        <taxon>Cytophagia</taxon>
        <taxon>Cytophagales</taxon>
        <taxon>Cytophagaceae</taxon>
        <taxon>Spirosoma</taxon>
    </lineage>
</organism>
<accession>A0A927ASK7</accession>
<evidence type="ECO:0000313" key="6">
    <source>
        <dbReference type="Proteomes" id="UP000598820"/>
    </source>
</evidence>
<dbReference type="Pfam" id="PF20240">
    <property type="entry name" value="DUF6597"/>
    <property type="match status" value="1"/>
</dbReference>
<dbReference type="InterPro" id="IPR046532">
    <property type="entry name" value="DUF6597"/>
</dbReference>
<dbReference type="InterPro" id="IPR009057">
    <property type="entry name" value="Homeodomain-like_sf"/>
</dbReference>
<dbReference type="SMART" id="SM00342">
    <property type="entry name" value="HTH_ARAC"/>
    <property type="match status" value="1"/>
</dbReference>
<evidence type="ECO:0000256" key="1">
    <source>
        <dbReference type="ARBA" id="ARBA00023015"/>
    </source>
</evidence>
<dbReference type="InterPro" id="IPR018060">
    <property type="entry name" value="HTH_AraC"/>
</dbReference>
<dbReference type="InterPro" id="IPR020449">
    <property type="entry name" value="Tscrpt_reg_AraC-type_HTH"/>
</dbReference>
<reference evidence="5" key="1">
    <citation type="submission" date="2020-09" db="EMBL/GenBank/DDBJ databases">
        <authorList>
            <person name="Kim M.K."/>
        </authorList>
    </citation>
    <scope>NUCLEOTIDE SEQUENCE</scope>
    <source>
        <strain evidence="5">BT702</strain>
    </source>
</reference>
<gene>
    <name evidence="5" type="ORF">IC229_25550</name>
</gene>
<evidence type="ECO:0000256" key="3">
    <source>
        <dbReference type="ARBA" id="ARBA00023163"/>
    </source>
</evidence>
<dbReference type="Pfam" id="PF12833">
    <property type="entry name" value="HTH_18"/>
    <property type="match status" value="1"/>
</dbReference>
<feature type="domain" description="HTH araC/xylS-type" evidence="4">
    <location>
        <begin position="157"/>
        <end position="255"/>
    </location>
</feature>
<protein>
    <submittedName>
        <fullName evidence="5">Helix-turn-helix transcriptional regulator</fullName>
    </submittedName>
</protein>
<keyword evidence="2" id="KW-0238">DNA-binding</keyword>
<dbReference type="RefSeq" id="WP_190890300.1">
    <property type="nucleotide sequence ID" value="NZ_JACWZY010000027.1"/>
</dbReference>
<dbReference type="PRINTS" id="PR00032">
    <property type="entry name" value="HTHARAC"/>
</dbReference>
<dbReference type="PANTHER" id="PTHR43280:SF2">
    <property type="entry name" value="HTH-TYPE TRANSCRIPTIONAL REGULATOR EXSA"/>
    <property type="match status" value="1"/>
</dbReference>
<name>A0A927ASK7_9BACT</name>
<dbReference type="SUPFAM" id="SSF46689">
    <property type="entry name" value="Homeodomain-like"/>
    <property type="match status" value="1"/>
</dbReference>
<proteinExistence type="predicted"/>
<evidence type="ECO:0000313" key="5">
    <source>
        <dbReference type="EMBL" id="MBD2704036.1"/>
    </source>
</evidence>
<comment type="caution">
    <text evidence="5">The sequence shown here is derived from an EMBL/GenBank/DDBJ whole genome shotgun (WGS) entry which is preliminary data.</text>
</comment>
<dbReference type="EMBL" id="JACWZY010000027">
    <property type="protein sequence ID" value="MBD2704036.1"/>
    <property type="molecule type" value="Genomic_DNA"/>
</dbReference>
<evidence type="ECO:0000256" key="2">
    <source>
        <dbReference type="ARBA" id="ARBA00023125"/>
    </source>
</evidence>
<keyword evidence="3" id="KW-0804">Transcription</keyword>
<dbReference type="PANTHER" id="PTHR43280">
    <property type="entry name" value="ARAC-FAMILY TRANSCRIPTIONAL REGULATOR"/>
    <property type="match status" value="1"/>
</dbReference>
<dbReference type="AlphaFoldDB" id="A0A927ASK7"/>
<dbReference type="PROSITE" id="PS01124">
    <property type="entry name" value="HTH_ARAC_FAMILY_2"/>
    <property type="match status" value="1"/>
</dbReference>
<evidence type="ECO:0000259" key="4">
    <source>
        <dbReference type="PROSITE" id="PS01124"/>
    </source>
</evidence>
<sequence length="268" mass="30576">MEQSNYTTPQPGLGHMIQGFWQVERSNTAPVSETIIPTGVVEIIFNLNSASIHSQVGEKYYQLPRCFINGFNTQPIEQQIPGHQTFFGVALHTTAVKRLFNITADDFADSCTDMTLVDTSLNSLWHQLADQSTFAERVQILSDVFTRRMTRIDAQEQAFNRFISGYTNSTLSVAQVADLLCYSPRQLSRKLRALTGLNTEENLLYKKYLHALELIHHSPLSLTQVAYTCQFTDQSHFNKTFKSFTGLTPREYRNRKSQLVGHLFENVR</sequence>